<feature type="transmembrane region" description="Helical" evidence="1">
    <location>
        <begin position="103"/>
        <end position="123"/>
    </location>
</feature>
<dbReference type="Proteomes" id="UP001165080">
    <property type="component" value="Unassembled WGS sequence"/>
</dbReference>
<keyword evidence="1" id="KW-0472">Membrane</keyword>
<sequence>MLLKKDIVIAVPVSAPALPTSRARGGPTPPHDLGFGPQCVRHVPSFWLLERQQPSRFLLLAVKRACAEMLWLGERLLLLLAAACCRGAAVSEGFRVQTLSSRLVLLLLALVLVLVVVLVLVLVG</sequence>
<evidence type="ECO:0000313" key="2">
    <source>
        <dbReference type="EMBL" id="GLC60873.1"/>
    </source>
</evidence>
<keyword evidence="1" id="KW-0812">Transmembrane</keyword>
<evidence type="ECO:0000313" key="3">
    <source>
        <dbReference type="Proteomes" id="UP001165080"/>
    </source>
</evidence>
<proteinExistence type="predicted"/>
<name>A0A9W6BZB4_9CHLO</name>
<evidence type="ECO:0000256" key="1">
    <source>
        <dbReference type="SAM" id="Phobius"/>
    </source>
</evidence>
<keyword evidence="1" id="KW-1133">Transmembrane helix</keyword>
<accession>A0A9W6BZB4</accession>
<comment type="caution">
    <text evidence="2">The sequence shown here is derived from an EMBL/GenBank/DDBJ whole genome shotgun (WGS) entry which is preliminary data.</text>
</comment>
<keyword evidence="3" id="KW-1185">Reference proteome</keyword>
<reference evidence="2 3" key="1">
    <citation type="journal article" date="2023" name="Commun. Biol.">
        <title>Reorganization of the ancestral sex-determining regions during the evolution of trioecy in Pleodorina starrii.</title>
        <authorList>
            <person name="Takahashi K."/>
            <person name="Suzuki S."/>
            <person name="Kawai-Toyooka H."/>
            <person name="Yamamoto K."/>
            <person name="Hamaji T."/>
            <person name="Ootsuki R."/>
            <person name="Yamaguchi H."/>
            <person name="Kawachi M."/>
            <person name="Higashiyama T."/>
            <person name="Nozaki H."/>
        </authorList>
    </citation>
    <scope>NUCLEOTIDE SEQUENCE [LARGE SCALE GENOMIC DNA]</scope>
    <source>
        <strain evidence="2 3">NIES-4479</strain>
    </source>
</reference>
<protein>
    <submittedName>
        <fullName evidence="2">Uncharacterized protein</fullName>
    </submittedName>
</protein>
<organism evidence="2 3">
    <name type="scientific">Pleodorina starrii</name>
    <dbReference type="NCBI Taxonomy" id="330485"/>
    <lineage>
        <taxon>Eukaryota</taxon>
        <taxon>Viridiplantae</taxon>
        <taxon>Chlorophyta</taxon>
        <taxon>core chlorophytes</taxon>
        <taxon>Chlorophyceae</taxon>
        <taxon>CS clade</taxon>
        <taxon>Chlamydomonadales</taxon>
        <taxon>Volvocaceae</taxon>
        <taxon>Pleodorina</taxon>
    </lineage>
</organism>
<gene>
    <name evidence="2" type="primary">PLESTBF000837</name>
    <name evidence="2" type="ORF">PLESTB_001685800</name>
</gene>
<dbReference type="EMBL" id="BRXU01000039">
    <property type="protein sequence ID" value="GLC60873.1"/>
    <property type="molecule type" value="Genomic_DNA"/>
</dbReference>
<dbReference type="AlphaFoldDB" id="A0A9W6BZB4"/>